<name>A0AAW7XHQ6_9GAMM</name>
<gene>
    <name evidence="4" type="ORF">Q4490_08285</name>
</gene>
<dbReference type="Proteomes" id="UP001169862">
    <property type="component" value="Unassembled WGS sequence"/>
</dbReference>
<proteinExistence type="predicted"/>
<sequence>MGKIIKIVIGILAAVILLGVIAVGVLTALFDPNDYKPEIETLAKEKANIDLSVGGDIDWSFYPWLGLSIADVDVRFVDQPELANLSKAQLAVNIPALFSGKVQMDSILIEGLSLNLTKDKDGKVNWQQPTADSVATTDAEPTSPNTEPQDTSGSQPLSLDIQSISIKDGTVTYIDQQTQQQVTLNNLAINSGQISDGNVFPLDIAADLTQQQNNKQTLAAKISATANITLDLENQQYTVQDFNSDVTLEAEKLIKLHLETDLVANLAQSRVVVESWIAQLSNLKASGNITIEDLNTLKMTGSIKTDTFALNSVLEELGLPIIDVTDNGAFNKMNFVSQFTGDAKTIQTDSLAITVDDTKLNGSASYSLETGRADIALSGNSIIVDRYLPPSNKSAGEAKSITDSSEAKNHGYSKEAVIPVDALKPLNFGASLKMQSITYNKMPIGNVDVSIDARNGLIKLNRANLTMYSGSIATSGSLDVRKSPARLTVNKKINGLQLGEMLTALNGSAPITGALSTTAAVTANGVSVYDIVNSLNGTANVGLQNGVIQGIDMAQQLCQTMNNLSALGQLSTAESVDSSTPFAKMGGNFTIKNGVVSNNDLSASLDAMSLSGKGDVNLPQRTLNYGLGLMIKENLFKQSCSVNNKLEGVEWPVLCKGGFDEAPAKLCKPDTNAIKDMLKAALTDKVKNQVKDEVKSKVEDKLKEKLGDGDSVKGLIKGLF</sequence>
<dbReference type="PANTHER" id="PTHR30441">
    <property type="entry name" value="DUF748 DOMAIN-CONTAINING PROTEIN"/>
    <property type="match status" value="1"/>
</dbReference>
<dbReference type="EMBL" id="JAUOPG010000004">
    <property type="protein sequence ID" value="MDO6453560.1"/>
    <property type="molecule type" value="Genomic_DNA"/>
</dbReference>
<feature type="transmembrane region" description="Helical" evidence="2">
    <location>
        <begin position="7"/>
        <end position="30"/>
    </location>
</feature>
<organism evidence="4 5">
    <name type="scientific">Neptunomonas phycophila</name>
    <dbReference type="NCBI Taxonomy" id="1572645"/>
    <lineage>
        <taxon>Bacteria</taxon>
        <taxon>Pseudomonadati</taxon>
        <taxon>Pseudomonadota</taxon>
        <taxon>Gammaproteobacteria</taxon>
        <taxon>Oceanospirillales</taxon>
        <taxon>Oceanospirillaceae</taxon>
        <taxon>Neptunomonas</taxon>
    </lineage>
</organism>
<dbReference type="AlphaFoldDB" id="A0AAW7XHQ6"/>
<evidence type="ECO:0000259" key="3">
    <source>
        <dbReference type="Pfam" id="PF05170"/>
    </source>
</evidence>
<protein>
    <submittedName>
        <fullName evidence="4">AsmA family protein</fullName>
    </submittedName>
</protein>
<dbReference type="GO" id="GO:0005886">
    <property type="term" value="C:plasma membrane"/>
    <property type="evidence" value="ECO:0007669"/>
    <property type="project" value="TreeGrafter"/>
</dbReference>
<dbReference type="PANTHER" id="PTHR30441:SF4">
    <property type="entry name" value="PROTEIN ASMA"/>
    <property type="match status" value="1"/>
</dbReference>
<keyword evidence="2" id="KW-0472">Membrane</keyword>
<evidence type="ECO:0000313" key="4">
    <source>
        <dbReference type="EMBL" id="MDO6453560.1"/>
    </source>
</evidence>
<dbReference type="InterPro" id="IPR052894">
    <property type="entry name" value="AsmA-related"/>
</dbReference>
<keyword evidence="2" id="KW-1133">Transmembrane helix</keyword>
<feature type="compositionally biased region" description="Polar residues" evidence="1">
    <location>
        <begin position="125"/>
        <end position="157"/>
    </location>
</feature>
<accession>A0AAW7XHQ6</accession>
<dbReference type="GO" id="GO:0090313">
    <property type="term" value="P:regulation of protein targeting to membrane"/>
    <property type="evidence" value="ECO:0007669"/>
    <property type="project" value="TreeGrafter"/>
</dbReference>
<evidence type="ECO:0000256" key="2">
    <source>
        <dbReference type="SAM" id="Phobius"/>
    </source>
</evidence>
<feature type="domain" description="AsmA" evidence="3">
    <location>
        <begin position="1"/>
        <end position="601"/>
    </location>
</feature>
<dbReference type="InterPro" id="IPR007844">
    <property type="entry name" value="AsmA"/>
</dbReference>
<feature type="region of interest" description="Disordered" evidence="1">
    <location>
        <begin position="123"/>
        <end position="157"/>
    </location>
</feature>
<keyword evidence="2" id="KW-0812">Transmembrane</keyword>
<reference evidence="4" key="1">
    <citation type="submission" date="2023-07" db="EMBL/GenBank/DDBJ databases">
        <title>Genome content predicts the carbon catabolic preferences of heterotrophic bacteria.</title>
        <authorList>
            <person name="Gralka M."/>
        </authorList>
    </citation>
    <scope>NUCLEOTIDE SEQUENCE</scope>
    <source>
        <strain evidence="4">I2M16</strain>
    </source>
</reference>
<comment type="caution">
    <text evidence="4">The sequence shown here is derived from an EMBL/GenBank/DDBJ whole genome shotgun (WGS) entry which is preliminary data.</text>
</comment>
<evidence type="ECO:0000256" key="1">
    <source>
        <dbReference type="SAM" id="MobiDB-lite"/>
    </source>
</evidence>
<dbReference type="Pfam" id="PF05170">
    <property type="entry name" value="AsmA"/>
    <property type="match status" value="1"/>
</dbReference>
<evidence type="ECO:0000313" key="5">
    <source>
        <dbReference type="Proteomes" id="UP001169862"/>
    </source>
</evidence>
<dbReference type="RefSeq" id="WP_303549851.1">
    <property type="nucleotide sequence ID" value="NZ_JAUOPG010000004.1"/>
</dbReference>